<feature type="region of interest" description="Disordered" evidence="1">
    <location>
        <begin position="1"/>
        <end position="145"/>
    </location>
</feature>
<evidence type="ECO:0000313" key="2">
    <source>
        <dbReference type="EMBL" id="CED83074.1"/>
    </source>
</evidence>
<protein>
    <submittedName>
        <fullName evidence="2">Uncharacterized protein</fullName>
    </submittedName>
</protein>
<evidence type="ECO:0000256" key="1">
    <source>
        <dbReference type="SAM" id="MobiDB-lite"/>
    </source>
</evidence>
<dbReference type="AlphaFoldDB" id="A0A0F7SQU5"/>
<feature type="compositionally biased region" description="Basic residues" evidence="1">
    <location>
        <begin position="78"/>
        <end position="90"/>
    </location>
</feature>
<feature type="compositionally biased region" description="Low complexity" evidence="1">
    <location>
        <begin position="12"/>
        <end position="31"/>
    </location>
</feature>
<accession>A0A0F7SQU5</accession>
<dbReference type="EMBL" id="LN483142">
    <property type="protein sequence ID" value="CED83074.1"/>
    <property type="molecule type" value="Genomic_DNA"/>
</dbReference>
<name>A0A0F7SQU5_PHARH</name>
<feature type="compositionally biased region" description="Basic and acidic residues" evidence="1">
    <location>
        <begin position="119"/>
        <end position="132"/>
    </location>
</feature>
<sequence length="286" mass="31988">MAQSANRRSKRSSSSSSNTNTTTTTTSTTTNPVSLFRAASEKLTAVSKRSSRKNTQTSSVDPIVADTPTSTTSQIIRIKNRKGGRPKKKKVPADDPVGNSSIHHRLYPDRTSRRSSPLSDERPNDPQSEHRTKQPLGEQTDVPPSMIQLGFGEFIHVENVDLFELDCQHGANDTEDEEEAFERELEEERRRGLDTLYRDVGRILYLDIQAAQTLLSSLILILVQEGPMLDRSLPPEQQSEEAKARLDALAHSICVSVECVQRVSRSWPHVGVWLVTKAFDVWIGRL</sequence>
<organism evidence="2">
    <name type="scientific">Phaffia rhodozyma</name>
    <name type="common">Yeast</name>
    <name type="synonym">Xanthophyllomyces dendrorhous</name>
    <dbReference type="NCBI Taxonomy" id="264483"/>
    <lineage>
        <taxon>Eukaryota</taxon>
        <taxon>Fungi</taxon>
        <taxon>Dikarya</taxon>
        <taxon>Basidiomycota</taxon>
        <taxon>Agaricomycotina</taxon>
        <taxon>Tremellomycetes</taxon>
        <taxon>Cystofilobasidiales</taxon>
        <taxon>Mrakiaceae</taxon>
        <taxon>Phaffia</taxon>
    </lineage>
</organism>
<reference evidence="2" key="1">
    <citation type="submission" date="2014-08" db="EMBL/GenBank/DDBJ databases">
        <authorList>
            <person name="Sharma Rahul"/>
            <person name="Thines Marco"/>
        </authorList>
    </citation>
    <scope>NUCLEOTIDE SEQUENCE</scope>
</reference>
<proteinExistence type="predicted"/>